<name>A0ABV4Z8T4_9PSED</name>
<dbReference type="Proteomes" id="UP001577047">
    <property type="component" value="Unassembled WGS sequence"/>
</dbReference>
<evidence type="ECO:0000313" key="1">
    <source>
        <dbReference type="EMBL" id="MFB3800927.1"/>
    </source>
</evidence>
<keyword evidence="2" id="KW-1185">Reference proteome</keyword>
<dbReference type="RefSeq" id="WP_304484372.1">
    <property type="nucleotide sequence ID" value="NZ_JAUQOQ010000007.1"/>
</dbReference>
<reference evidence="1 2" key="1">
    <citation type="submission" date="2024-09" db="EMBL/GenBank/DDBJ databases">
        <authorList>
            <person name="Fullem K."/>
        </authorList>
    </citation>
    <scope>NUCLEOTIDE SEQUENCE [LARGE SCALE GENOMIC DNA]</scope>
    <source>
        <strain evidence="2">K1(2024)</strain>
    </source>
</reference>
<proteinExistence type="predicted"/>
<accession>A0ABV4Z8T4</accession>
<sequence>MPGRHSARCQRLILKRALALQTLDEHLRPFLAVFEQVDRHQALLEIVQGVVATQPVLRPRAVSLRRDGQIDVLPDPLVALDTQVGRTVSTVAEIDQLTQAAPGAIGREIRLLQKRRFQH</sequence>
<organism evidence="1 2">
    <name type="scientific">Pseudomonas boreofloridensis</name>
    <dbReference type="NCBI Taxonomy" id="3064348"/>
    <lineage>
        <taxon>Bacteria</taxon>
        <taxon>Pseudomonadati</taxon>
        <taxon>Pseudomonadota</taxon>
        <taxon>Gammaproteobacteria</taxon>
        <taxon>Pseudomonadales</taxon>
        <taxon>Pseudomonadaceae</taxon>
        <taxon>Pseudomonas</taxon>
    </lineage>
</organism>
<gene>
    <name evidence="1" type="ORF">ACE1YR_10830</name>
</gene>
<evidence type="ECO:0000313" key="2">
    <source>
        <dbReference type="Proteomes" id="UP001577047"/>
    </source>
</evidence>
<protein>
    <submittedName>
        <fullName evidence="1">Uncharacterized protein</fullName>
    </submittedName>
</protein>
<dbReference type="EMBL" id="JBHFXX010000007">
    <property type="protein sequence ID" value="MFB3800927.1"/>
    <property type="molecule type" value="Genomic_DNA"/>
</dbReference>
<comment type="caution">
    <text evidence="1">The sequence shown here is derived from an EMBL/GenBank/DDBJ whole genome shotgun (WGS) entry which is preliminary data.</text>
</comment>